<dbReference type="OrthoDB" id="9972196at2759"/>
<organism evidence="2 3">
    <name type="scientific">Pleomassaria siparia CBS 279.74</name>
    <dbReference type="NCBI Taxonomy" id="1314801"/>
    <lineage>
        <taxon>Eukaryota</taxon>
        <taxon>Fungi</taxon>
        <taxon>Dikarya</taxon>
        <taxon>Ascomycota</taxon>
        <taxon>Pezizomycotina</taxon>
        <taxon>Dothideomycetes</taxon>
        <taxon>Pleosporomycetidae</taxon>
        <taxon>Pleosporales</taxon>
        <taxon>Pleomassariaceae</taxon>
        <taxon>Pleomassaria</taxon>
    </lineage>
</organism>
<dbReference type="Gene3D" id="2.130.10.10">
    <property type="entry name" value="YVTN repeat-like/Quinoprotein amine dehydrogenase"/>
    <property type="match status" value="1"/>
</dbReference>
<dbReference type="InterPro" id="IPR015943">
    <property type="entry name" value="WD40/YVTN_repeat-like_dom_sf"/>
</dbReference>
<reference evidence="2" key="1">
    <citation type="journal article" date="2020" name="Stud. Mycol.">
        <title>101 Dothideomycetes genomes: a test case for predicting lifestyles and emergence of pathogens.</title>
        <authorList>
            <person name="Haridas S."/>
            <person name="Albert R."/>
            <person name="Binder M."/>
            <person name="Bloem J."/>
            <person name="Labutti K."/>
            <person name="Salamov A."/>
            <person name="Andreopoulos B."/>
            <person name="Baker S."/>
            <person name="Barry K."/>
            <person name="Bills G."/>
            <person name="Bluhm B."/>
            <person name="Cannon C."/>
            <person name="Castanera R."/>
            <person name="Culley D."/>
            <person name="Daum C."/>
            <person name="Ezra D."/>
            <person name="Gonzalez J."/>
            <person name="Henrissat B."/>
            <person name="Kuo A."/>
            <person name="Liang C."/>
            <person name="Lipzen A."/>
            <person name="Lutzoni F."/>
            <person name="Magnuson J."/>
            <person name="Mondo S."/>
            <person name="Nolan M."/>
            <person name="Ohm R."/>
            <person name="Pangilinan J."/>
            <person name="Park H.-J."/>
            <person name="Ramirez L."/>
            <person name="Alfaro M."/>
            <person name="Sun H."/>
            <person name="Tritt A."/>
            <person name="Yoshinaga Y."/>
            <person name="Zwiers L.-H."/>
            <person name="Turgeon B."/>
            <person name="Goodwin S."/>
            <person name="Spatafora J."/>
            <person name="Crous P."/>
            <person name="Grigoriev I."/>
        </authorList>
    </citation>
    <scope>NUCLEOTIDE SEQUENCE</scope>
    <source>
        <strain evidence="2">CBS 279.74</strain>
    </source>
</reference>
<gene>
    <name evidence="2" type="ORF">K504DRAFT_473613</name>
</gene>
<dbReference type="InterPro" id="IPR011045">
    <property type="entry name" value="N2O_reductase_N"/>
</dbReference>
<dbReference type="GO" id="GO:0017057">
    <property type="term" value="F:6-phosphogluconolactonase activity"/>
    <property type="evidence" value="ECO:0007669"/>
    <property type="project" value="TreeGrafter"/>
</dbReference>
<dbReference type="PANTHER" id="PTHR30344">
    <property type="entry name" value="6-PHOSPHOGLUCONOLACTONASE-RELATED"/>
    <property type="match status" value="1"/>
</dbReference>
<dbReference type="AlphaFoldDB" id="A0A6G1JUJ7"/>
<dbReference type="SUPFAM" id="SSF50974">
    <property type="entry name" value="Nitrous oxide reductase, N-terminal domain"/>
    <property type="match status" value="1"/>
</dbReference>
<evidence type="ECO:0000313" key="3">
    <source>
        <dbReference type="Proteomes" id="UP000799428"/>
    </source>
</evidence>
<name>A0A6G1JUJ7_9PLEO</name>
<dbReference type="Proteomes" id="UP000799428">
    <property type="component" value="Unassembled WGS sequence"/>
</dbReference>
<dbReference type="InterPro" id="IPR019405">
    <property type="entry name" value="Lactonase_7-beta_prop"/>
</dbReference>
<keyword evidence="3" id="KW-1185">Reference proteome</keyword>
<sequence length="392" mass="42160">MASATRLYVSSYAPPNATFGAVTTLEFEPGLGSGALKTTSENHECGSAPTWLDDTFNNGFIYSLNNVFIYCVDEGFTTPNASLNTLKKGTDGSLKSVAKLDIIQGPVSTQFYNENKAMAVAHYGGSAISTYTISEDGSTFTKLQNFTFVAKGPRPEQDASHVHEAIIDPTGAYLLFPDLGADLVRVYCIDPATSLLAPHDPIQEPLGSGPRHATFWEKNGTTYLSVIHELGNIIITYKVDYASSTDEGLAFTKVDEVSTYGDTRLPADADGSAAEIKLSPDGNFIVASNRNVTLFDVENPDPNNSTKIPSDTLATFALGDDGTLDFVQLAPSGGSFPRFFQMNADGTILAAANQLTNDLSLWARDVETGKLGDRIAYTKIIGPPNYILWDEE</sequence>
<dbReference type="PANTHER" id="PTHR30344:SF1">
    <property type="entry name" value="6-PHOSPHOGLUCONOLACTONASE"/>
    <property type="match status" value="1"/>
</dbReference>
<dbReference type="EMBL" id="MU005784">
    <property type="protein sequence ID" value="KAF2703925.1"/>
    <property type="molecule type" value="Genomic_DNA"/>
</dbReference>
<evidence type="ECO:0000256" key="1">
    <source>
        <dbReference type="ARBA" id="ARBA00005564"/>
    </source>
</evidence>
<evidence type="ECO:0000313" key="2">
    <source>
        <dbReference type="EMBL" id="KAF2703925.1"/>
    </source>
</evidence>
<proteinExistence type="inferred from homology"/>
<protein>
    <submittedName>
        <fullName evidence="2">3-carboxy-cis,cis-mucoante lactonizing enzyme</fullName>
    </submittedName>
</protein>
<dbReference type="Pfam" id="PF10282">
    <property type="entry name" value="Lactonase"/>
    <property type="match status" value="1"/>
</dbReference>
<dbReference type="InterPro" id="IPR050282">
    <property type="entry name" value="Cycloisomerase_2"/>
</dbReference>
<accession>A0A6G1JUJ7</accession>
<comment type="similarity">
    <text evidence="1">Belongs to the cycloisomerase 2 family.</text>
</comment>